<evidence type="ECO:0000313" key="1">
    <source>
        <dbReference type="EMBL" id="AIM50536.1"/>
    </source>
</evidence>
<name>A0A088FVF0_9CAUD</name>
<dbReference type="EMBL" id="KM360178">
    <property type="protein sequence ID" value="AIM50536.1"/>
    <property type="molecule type" value="Genomic_DNA"/>
</dbReference>
<dbReference type="RefSeq" id="YP_009100001.1">
    <property type="nucleotide sequence ID" value="NC_025430.1"/>
</dbReference>
<dbReference type="GeneID" id="22112944"/>
<dbReference type="Proteomes" id="UP000029362">
    <property type="component" value="Segment"/>
</dbReference>
<dbReference type="InterPro" id="IPR011604">
    <property type="entry name" value="PDDEXK-like_dom_sf"/>
</dbReference>
<dbReference type="Gene3D" id="3.90.320.10">
    <property type="match status" value="4"/>
</dbReference>
<reference evidence="1 2" key="2">
    <citation type="journal article" date="2015" name="Virus Genes">
        <title>Genome sequencing and analysis of an Escherichia coli phage vB_EcoM-ep3 with a novel lysin, Lysep3.</title>
        <authorList>
            <person name="Lv M."/>
            <person name="Wang S."/>
            <person name="Yan G."/>
            <person name="Sun C."/>
            <person name="Feng X."/>
            <person name="Gu J."/>
            <person name="Han W."/>
            <person name="Lei L."/>
        </authorList>
    </citation>
    <scope>NUCLEOTIDE SEQUENCE [LARGE SCALE GENOMIC DNA]</scope>
</reference>
<keyword evidence="2" id="KW-1185">Reference proteome</keyword>
<sequence>MKPGVYEGIPNAEYHGGPGISKSGLDLVHRSPMHYNAVVTAANDRTPTPAQEIGTAVHMAILEPEEFAKTYCLALRRPDVPDAIDDREVLVEMVNKLNEGRLPKLLTGGNKGELVERILENQPVETWTTEQLNAMKAPDLKEIINQLNIDRPGKLSTSGSRHELANLLRANGVEVTLWSDVLEEWQRNNSERKVLSPEAFEQIFAMRDAVMNHPAAFAILHHVKDIIGDLKTTEDASPEGFAKSIANWRYDVQHAYYMDGTRLALEQGKCTPPHEGKAELSVYWTDPVTGVLCRCRPDFWRGYPKHFAFIAVEKKPPYAVGVYVLDSEGVEIGRAQYQHDLRVYAECVRTGVWPGYGDKIQTISLPAWHANKNAHLVGAA</sequence>
<reference evidence="2" key="1">
    <citation type="submission" date="2014-12" db="EMBL/GenBank/DDBJ databases">
        <authorList>
            <person name="Lv M."/>
            <person name="Lei L."/>
        </authorList>
    </citation>
    <scope>NUCLEOTIDE SEQUENCE [LARGE SCALE GENOMIC DNA]</scope>
</reference>
<accession>A0A088FVF0</accession>
<dbReference type="KEGG" id="vg:22112944"/>
<proteinExistence type="predicted"/>
<evidence type="ECO:0000313" key="2">
    <source>
        <dbReference type="Proteomes" id="UP000029362"/>
    </source>
</evidence>
<protein>
    <submittedName>
        <fullName evidence="1">Uncharacterized protein</fullName>
    </submittedName>
</protein>
<organism evidence="1 2">
    <name type="scientific">Escherichia phage vB_EcoM-ep3</name>
    <dbReference type="NCBI Taxonomy" id="1541883"/>
    <lineage>
        <taxon>Viruses</taxon>
        <taxon>Duplodnaviria</taxon>
        <taxon>Heunggongvirae</taxon>
        <taxon>Uroviricota</taxon>
        <taxon>Caudoviricetes</taxon>
        <taxon>Iiscvirinae</taxon>
        <taxon>Jilinvirus</taxon>
        <taxon>Jilinvirus ep3</taxon>
    </lineage>
</organism>
<gene>
    <name evidence="1" type="ORF">ep3_006</name>
</gene>
<dbReference type="OrthoDB" id="4806at10239"/>